<comment type="similarity">
    <text evidence="2 8">Belongs to the major facilitator superfamily. Nitrate/nitrite porter (TC 2.A.1.8) family.</text>
</comment>
<evidence type="ECO:0000313" key="10">
    <source>
        <dbReference type="EMBL" id="ESS69812.1"/>
    </source>
</evidence>
<feature type="transmembrane region" description="Helical" evidence="8">
    <location>
        <begin position="172"/>
        <end position="193"/>
    </location>
</feature>
<comment type="caution">
    <text evidence="10">The sequence shown here is derived from an EMBL/GenBank/DDBJ whole genome shotgun (WGS) entry which is preliminary data.</text>
</comment>
<dbReference type="eggNOG" id="COG2223">
    <property type="taxonomic scope" value="Bacteria"/>
</dbReference>
<dbReference type="GO" id="GO:0015113">
    <property type="term" value="F:nitrite transmembrane transporter activity"/>
    <property type="evidence" value="ECO:0007669"/>
    <property type="project" value="InterPro"/>
</dbReference>
<organism evidence="10 11">
    <name type="scientific">Methyloglobulus morosus KoM1</name>
    <dbReference type="NCBI Taxonomy" id="1116472"/>
    <lineage>
        <taxon>Bacteria</taxon>
        <taxon>Pseudomonadati</taxon>
        <taxon>Pseudomonadota</taxon>
        <taxon>Gammaproteobacteria</taxon>
        <taxon>Methylococcales</taxon>
        <taxon>Methylococcaceae</taxon>
        <taxon>Methyloglobulus</taxon>
    </lineage>
</organism>
<feature type="transmembrane region" description="Helical" evidence="8">
    <location>
        <begin position="21"/>
        <end position="43"/>
    </location>
</feature>
<dbReference type="OrthoDB" id="9773404at2"/>
<dbReference type="STRING" id="1116472.MGMO_128c00080"/>
<keyword evidence="5 8" id="KW-1133">Transmembrane helix</keyword>
<dbReference type="GO" id="GO:0005886">
    <property type="term" value="C:plasma membrane"/>
    <property type="evidence" value="ECO:0007669"/>
    <property type="project" value="UniProtKB-SubCell"/>
</dbReference>
<keyword evidence="11" id="KW-1185">Reference proteome</keyword>
<dbReference type="InterPro" id="IPR004737">
    <property type="entry name" value="NO3_transporter_NarK/NarU-like"/>
</dbReference>
<dbReference type="SUPFAM" id="SSF103473">
    <property type="entry name" value="MFS general substrate transporter"/>
    <property type="match status" value="1"/>
</dbReference>
<gene>
    <name evidence="10" type="ORF">MGMO_128c00080</name>
</gene>
<dbReference type="PROSITE" id="PS50850">
    <property type="entry name" value="MFS"/>
    <property type="match status" value="1"/>
</dbReference>
<feature type="transmembrane region" description="Helical" evidence="8">
    <location>
        <begin position="107"/>
        <end position="125"/>
    </location>
</feature>
<feature type="transmembrane region" description="Helical" evidence="8">
    <location>
        <begin position="393"/>
        <end position="417"/>
    </location>
</feature>
<sequence>MSSQKLNLFSFSGNIKILHMTWMAFFISFVVWFNHAPLMLAIAKTLHLSQPEIKTILILNVALTIPARIIIGILVDKFGPKRTYSTLLALGSIPCFMFATADSFQQLALARFLMGFIGAGFVIGIRMVGEWFPARQVGIAEGIYGGWGNFGSAAAAITLPSLALLFGGDEGWRYSIACTGLIALLYSFVYYFSVSDTPKGSTYFKPKKAGAMEVTSIWDLFFYVAMNIPLYATLSLLTWKLSSSGGANYTNLLPDTAAIFIHIGIWCLFIYNVYKIIHINEPNLQKPIEDLHKYQFKQVAILDLAYMIAFGSELAVVSMLPMFFFETFHESQDITMVEAGLLGGSFAFINLIARPTGGWLSDKFGRKLSLSVFIAGMSAGYFIMSFIDSEWPIAVVVLLTMSCSCFVSAGCGAVFAMVPLIKRRMTGQIAGMVGAYGNVGGVVFLTILSFVTPSIFFLVMHGVALAVLIAVQFINEPKGHMAEVQEDGSVEMIELS</sequence>
<keyword evidence="7 8" id="KW-0472">Membrane</keyword>
<feature type="transmembrane region" description="Helical" evidence="8">
    <location>
        <begin position="298"/>
        <end position="324"/>
    </location>
</feature>
<evidence type="ECO:0000313" key="11">
    <source>
        <dbReference type="Proteomes" id="UP000017842"/>
    </source>
</evidence>
<keyword evidence="3 8" id="KW-0813">Transport</keyword>
<evidence type="ECO:0000256" key="6">
    <source>
        <dbReference type="ARBA" id="ARBA00023063"/>
    </source>
</evidence>
<protein>
    <recommendedName>
        <fullName evidence="8">Nitrate/nitrite transporter</fullName>
    </recommendedName>
</protein>
<dbReference type="NCBIfam" id="TIGR00886">
    <property type="entry name" value="2A0108"/>
    <property type="match status" value="1"/>
</dbReference>
<dbReference type="PANTHER" id="PTHR23515">
    <property type="entry name" value="HIGH-AFFINITY NITRATE TRANSPORTER 2.3"/>
    <property type="match status" value="1"/>
</dbReference>
<comment type="subcellular location">
    <subcellularLocation>
        <location evidence="8">Cell membrane</location>
        <topology evidence="8">Multi-pass membrane protein</topology>
    </subcellularLocation>
    <subcellularLocation>
        <location evidence="1">Membrane</location>
        <topology evidence="1">Multi-pass membrane protein</topology>
    </subcellularLocation>
</comment>
<dbReference type="PATRIC" id="fig|1116472.3.peg.3333"/>
<evidence type="ECO:0000256" key="8">
    <source>
        <dbReference type="RuleBase" id="RU366033"/>
    </source>
</evidence>
<evidence type="ECO:0000256" key="2">
    <source>
        <dbReference type="ARBA" id="ARBA00008432"/>
    </source>
</evidence>
<evidence type="ECO:0000256" key="7">
    <source>
        <dbReference type="ARBA" id="ARBA00023136"/>
    </source>
</evidence>
<feature type="transmembrane region" description="Helical" evidence="8">
    <location>
        <begin position="455"/>
        <end position="474"/>
    </location>
</feature>
<dbReference type="InterPro" id="IPR044772">
    <property type="entry name" value="NO3_transporter"/>
</dbReference>
<feature type="domain" description="Major facilitator superfamily (MFS) profile" evidence="9">
    <location>
        <begin position="17"/>
        <end position="478"/>
    </location>
</feature>
<feature type="transmembrane region" description="Helical" evidence="8">
    <location>
        <begin position="336"/>
        <end position="356"/>
    </location>
</feature>
<evidence type="ECO:0000256" key="1">
    <source>
        <dbReference type="ARBA" id="ARBA00004141"/>
    </source>
</evidence>
<evidence type="ECO:0000256" key="4">
    <source>
        <dbReference type="ARBA" id="ARBA00022692"/>
    </source>
</evidence>
<keyword evidence="8" id="KW-1003">Cell membrane</keyword>
<dbReference type="InterPro" id="IPR020846">
    <property type="entry name" value="MFS_dom"/>
</dbReference>
<dbReference type="GO" id="GO:0042128">
    <property type="term" value="P:nitrate assimilation"/>
    <property type="evidence" value="ECO:0007669"/>
    <property type="project" value="UniProtKB-UniRule"/>
</dbReference>
<feature type="transmembrane region" description="Helical" evidence="8">
    <location>
        <begin position="429"/>
        <end position="449"/>
    </location>
</feature>
<dbReference type="InterPro" id="IPR011701">
    <property type="entry name" value="MFS"/>
</dbReference>
<name>V5BUB0_9GAMM</name>
<keyword evidence="6 8" id="KW-0534">Nitrate assimilation</keyword>
<feature type="transmembrane region" description="Helical" evidence="8">
    <location>
        <begin position="146"/>
        <end position="166"/>
    </location>
</feature>
<feature type="transmembrane region" description="Helical" evidence="8">
    <location>
        <begin position="257"/>
        <end position="277"/>
    </location>
</feature>
<proteinExistence type="inferred from homology"/>
<dbReference type="Proteomes" id="UP000017842">
    <property type="component" value="Unassembled WGS sequence"/>
</dbReference>
<dbReference type="RefSeq" id="WP_023495972.1">
    <property type="nucleotide sequence ID" value="NZ_AYLO01000119.1"/>
</dbReference>
<dbReference type="InterPro" id="IPR036259">
    <property type="entry name" value="MFS_trans_sf"/>
</dbReference>
<dbReference type="Pfam" id="PF07690">
    <property type="entry name" value="MFS_1"/>
    <property type="match status" value="2"/>
</dbReference>
<evidence type="ECO:0000259" key="9">
    <source>
        <dbReference type="PROSITE" id="PS50850"/>
    </source>
</evidence>
<feature type="transmembrane region" description="Helical" evidence="8">
    <location>
        <begin position="55"/>
        <end position="75"/>
    </location>
</feature>
<keyword evidence="4 8" id="KW-0812">Transmembrane</keyword>
<accession>V5BUB0</accession>
<dbReference type="EMBL" id="AYLO01000119">
    <property type="protein sequence ID" value="ESS69812.1"/>
    <property type="molecule type" value="Genomic_DNA"/>
</dbReference>
<feature type="transmembrane region" description="Helical" evidence="8">
    <location>
        <begin position="214"/>
        <end position="237"/>
    </location>
</feature>
<evidence type="ECO:0000256" key="5">
    <source>
        <dbReference type="ARBA" id="ARBA00022989"/>
    </source>
</evidence>
<reference evidence="10 11" key="1">
    <citation type="journal article" date="2013" name="Genome Announc.">
        <title>Draft Genome Sequence of the Methanotrophic Gammaproteobacterium Methyloglobulus morosus DSM 22980 Strain KoM1.</title>
        <authorList>
            <person name="Poehlein A."/>
            <person name="Deutzmann J.S."/>
            <person name="Daniel R."/>
            <person name="Simeonova D.D."/>
        </authorList>
    </citation>
    <scope>NUCLEOTIDE SEQUENCE [LARGE SCALE GENOMIC DNA]</scope>
    <source>
        <strain evidence="10 11">KoM1</strain>
    </source>
</reference>
<feature type="transmembrane region" description="Helical" evidence="8">
    <location>
        <begin position="368"/>
        <end position="387"/>
    </location>
</feature>
<evidence type="ECO:0000256" key="3">
    <source>
        <dbReference type="ARBA" id="ARBA00022448"/>
    </source>
</evidence>
<dbReference type="Gene3D" id="1.20.1250.20">
    <property type="entry name" value="MFS general substrate transporter like domains"/>
    <property type="match status" value="2"/>
</dbReference>
<comment type="caution">
    <text evidence="8">Lacks conserved residue(s) required for the propagation of feature annotation.</text>
</comment>
<dbReference type="AlphaFoldDB" id="V5BUB0"/>
<dbReference type="GO" id="GO:0015112">
    <property type="term" value="F:nitrate transmembrane transporter activity"/>
    <property type="evidence" value="ECO:0007669"/>
    <property type="project" value="UniProtKB-UniRule"/>
</dbReference>